<dbReference type="Proteomes" id="UP000762676">
    <property type="component" value="Unassembled WGS sequence"/>
</dbReference>
<name>A0AAV4H4Y6_9GAST</name>
<sequence length="112" mass="12274">MTSIGSVGFPTNIRVFLKFSDLIQSPFPTADAWQTGSASIFRWTPGISSPTCFVLLRGPAAHKIYYRPCAPPTITYEVISPIGNVGSTTDENWLTRQPNSHLGFPLLWVSSS</sequence>
<reference evidence="1 2" key="1">
    <citation type="journal article" date="2021" name="Elife">
        <title>Chloroplast acquisition without the gene transfer in kleptoplastic sea slugs, Plakobranchus ocellatus.</title>
        <authorList>
            <person name="Maeda T."/>
            <person name="Takahashi S."/>
            <person name="Yoshida T."/>
            <person name="Shimamura S."/>
            <person name="Takaki Y."/>
            <person name="Nagai Y."/>
            <person name="Toyoda A."/>
            <person name="Suzuki Y."/>
            <person name="Arimoto A."/>
            <person name="Ishii H."/>
            <person name="Satoh N."/>
            <person name="Nishiyama T."/>
            <person name="Hasebe M."/>
            <person name="Maruyama T."/>
            <person name="Minagawa J."/>
            <person name="Obokata J."/>
            <person name="Shigenobu S."/>
        </authorList>
    </citation>
    <scope>NUCLEOTIDE SEQUENCE [LARGE SCALE GENOMIC DNA]</scope>
</reference>
<comment type="caution">
    <text evidence="1">The sequence shown here is derived from an EMBL/GenBank/DDBJ whole genome shotgun (WGS) entry which is preliminary data.</text>
</comment>
<gene>
    <name evidence="1" type="ORF">ElyMa_004361700</name>
</gene>
<proteinExistence type="predicted"/>
<dbReference type="EMBL" id="BMAT01008798">
    <property type="protein sequence ID" value="GFR92774.1"/>
    <property type="molecule type" value="Genomic_DNA"/>
</dbReference>
<accession>A0AAV4H4Y6</accession>
<dbReference type="AlphaFoldDB" id="A0AAV4H4Y6"/>
<keyword evidence="2" id="KW-1185">Reference proteome</keyword>
<evidence type="ECO:0000313" key="2">
    <source>
        <dbReference type="Proteomes" id="UP000762676"/>
    </source>
</evidence>
<organism evidence="1 2">
    <name type="scientific">Elysia marginata</name>
    <dbReference type="NCBI Taxonomy" id="1093978"/>
    <lineage>
        <taxon>Eukaryota</taxon>
        <taxon>Metazoa</taxon>
        <taxon>Spiralia</taxon>
        <taxon>Lophotrochozoa</taxon>
        <taxon>Mollusca</taxon>
        <taxon>Gastropoda</taxon>
        <taxon>Heterobranchia</taxon>
        <taxon>Euthyneura</taxon>
        <taxon>Panpulmonata</taxon>
        <taxon>Sacoglossa</taxon>
        <taxon>Placobranchoidea</taxon>
        <taxon>Plakobranchidae</taxon>
        <taxon>Elysia</taxon>
    </lineage>
</organism>
<protein>
    <submittedName>
        <fullName evidence="1">Uncharacterized protein</fullName>
    </submittedName>
</protein>
<evidence type="ECO:0000313" key="1">
    <source>
        <dbReference type="EMBL" id="GFR92774.1"/>
    </source>
</evidence>